<dbReference type="EMBL" id="JAACJM010000142">
    <property type="protein sequence ID" value="KAF5343340.1"/>
    <property type="molecule type" value="Genomic_DNA"/>
</dbReference>
<dbReference type="PANTHER" id="PTHR22600">
    <property type="entry name" value="BETA-HEXOSAMINIDASE"/>
    <property type="match status" value="1"/>
</dbReference>
<name>A0A8H5CKC0_9AGAR</name>
<reference evidence="4 5" key="1">
    <citation type="journal article" date="2020" name="ISME J.">
        <title>Uncovering the hidden diversity of litter-decomposition mechanisms in mushroom-forming fungi.</title>
        <authorList>
            <person name="Floudas D."/>
            <person name="Bentzer J."/>
            <person name="Ahren D."/>
            <person name="Johansson T."/>
            <person name="Persson P."/>
            <person name="Tunlid A."/>
        </authorList>
    </citation>
    <scope>NUCLEOTIDE SEQUENCE [LARGE SCALE GENOMIC DNA]</scope>
    <source>
        <strain evidence="4 5">CBS 291.85</strain>
    </source>
</reference>
<keyword evidence="5" id="KW-1185">Reference proteome</keyword>
<dbReference type="Pfam" id="PF00728">
    <property type="entry name" value="Glyco_hydro_20"/>
    <property type="match status" value="1"/>
</dbReference>
<dbReference type="Gene3D" id="3.30.379.10">
    <property type="entry name" value="Chitobiase/beta-hexosaminidase domain 2-like"/>
    <property type="match status" value="1"/>
</dbReference>
<sequence length="93" mass="10410">MRWRSQDCVEGFSLTVPPDGSQAELKANPTLGLFKGLTTFSQLWYDLDGIAYTVEAPIAIMDEPAYPYRGLMLDTAGDYFPIADIQRTLDDMI</sequence>
<dbReference type="GO" id="GO:0030203">
    <property type="term" value="P:glycosaminoglycan metabolic process"/>
    <property type="evidence" value="ECO:0007669"/>
    <property type="project" value="TreeGrafter"/>
</dbReference>
<gene>
    <name evidence="4" type="ORF">D9758_014183</name>
</gene>
<evidence type="ECO:0000256" key="1">
    <source>
        <dbReference type="ARBA" id="ARBA00022729"/>
    </source>
</evidence>
<dbReference type="GO" id="GO:0004563">
    <property type="term" value="F:beta-N-acetylhexosaminidase activity"/>
    <property type="evidence" value="ECO:0007669"/>
    <property type="project" value="InterPro"/>
</dbReference>
<evidence type="ECO:0000313" key="5">
    <source>
        <dbReference type="Proteomes" id="UP000559256"/>
    </source>
</evidence>
<comment type="caution">
    <text evidence="4">The sequence shown here is derived from an EMBL/GenBank/DDBJ whole genome shotgun (WGS) entry which is preliminary data.</text>
</comment>
<evidence type="ECO:0000313" key="4">
    <source>
        <dbReference type="EMBL" id="KAF5343340.1"/>
    </source>
</evidence>
<organism evidence="4 5">
    <name type="scientific">Tetrapyrgos nigripes</name>
    <dbReference type="NCBI Taxonomy" id="182062"/>
    <lineage>
        <taxon>Eukaryota</taxon>
        <taxon>Fungi</taxon>
        <taxon>Dikarya</taxon>
        <taxon>Basidiomycota</taxon>
        <taxon>Agaricomycotina</taxon>
        <taxon>Agaricomycetes</taxon>
        <taxon>Agaricomycetidae</taxon>
        <taxon>Agaricales</taxon>
        <taxon>Marasmiineae</taxon>
        <taxon>Marasmiaceae</taxon>
        <taxon>Tetrapyrgos</taxon>
    </lineage>
</organism>
<accession>A0A8H5CKC0</accession>
<dbReference type="Gene3D" id="3.20.20.80">
    <property type="entry name" value="Glycosidases"/>
    <property type="match status" value="1"/>
</dbReference>
<dbReference type="GO" id="GO:0005975">
    <property type="term" value="P:carbohydrate metabolic process"/>
    <property type="evidence" value="ECO:0007669"/>
    <property type="project" value="InterPro"/>
</dbReference>
<keyword evidence="2" id="KW-0378">Hydrolase</keyword>
<dbReference type="InterPro" id="IPR015883">
    <property type="entry name" value="Glyco_hydro_20_cat"/>
</dbReference>
<dbReference type="SUPFAM" id="SSF55545">
    <property type="entry name" value="beta-N-acetylhexosaminidase-like domain"/>
    <property type="match status" value="1"/>
</dbReference>
<dbReference type="InterPro" id="IPR025705">
    <property type="entry name" value="Beta_hexosaminidase_sua/sub"/>
</dbReference>
<proteinExistence type="predicted"/>
<dbReference type="GO" id="GO:0016020">
    <property type="term" value="C:membrane"/>
    <property type="evidence" value="ECO:0007669"/>
    <property type="project" value="TreeGrafter"/>
</dbReference>
<dbReference type="InterPro" id="IPR029018">
    <property type="entry name" value="Hex-like_dom2"/>
</dbReference>
<keyword evidence="1" id="KW-0732">Signal</keyword>
<evidence type="ECO:0000256" key="2">
    <source>
        <dbReference type="ARBA" id="ARBA00022801"/>
    </source>
</evidence>
<protein>
    <recommendedName>
        <fullName evidence="3">Glycoside hydrolase family 20 catalytic domain-containing protein</fullName>
    </recommendedName>
</protein>
<dbReference type="PANTHER" id="PTHR22600:SF26">
    <property type="entry name" value="BETA-N-ACETYLHEXOSAMINIDASE"/>
    <property type="match status" value="1"/>
</dbReference>
<dbReference type="PRINTS" id="PR00738">
    <property type="entry name" value="GLHYDRLASE20"/>
</dbReference>
<dbReference type="Proteomes" id="UP000559256">
    <property type="component" value="Unassembled WGS sequence"/>
</dbReference>
<evidence type="ECO:0000259" key="3">
    <source>
        <dbReference type="Pfam" id="PF00728"/>
    </source>
</evidence>
<dbReference type="OrthoDB" id="428480at2759"/>
<feature type="domain" description="Glycoside hydrolase family 20 catalytic" evidence="3">
    <location>
        <begin position="66"/>
        <end position="92"/>
    </location>
</feature>
<dbReference type="AlphaFoldDB" id="A0A8H5CKC0"/>